<evidence type="ECO:0000256" key="1">
    <source>
        <dbReference type="ARBA" id="ARBA00004496"/>
    </source>
</evidence>
<dbReference type="GO" id="GO:0005507">
    <property type="term" value="F:copper ion binding"/>
    <property type="evidence" value="ECO:0007669"/>
    <property type="project" value="InterPro"/>
</dbReference>
<dbReference type="PRINTS" id="PR00040">
    <property type="entry name" value="HTHMERR"/>
</dbReference>
<keyword evidence="9" id="KW-1185">Reference proteome</keyword>
<comment type="subcellular location">
    <subcellularLocation>
        <location evidence="1">Cytoplasm</location>
    </subcellularLocation>
</comment>
<evidence type="ECO:0000259" key="7">
    <source>
        <dbReference type="PROSITE" id="PS50937"/>
    </source>
</evidence>
<dbReference type="CDD" id="cd01108">
    <property type="entry name" value="HTH_CueR"/>
    <property type="match status" value="1"/>
</dbReference>
<dbReference type="AlphaFoldDB" id="A0A843YF94"/>
<evidence type="ECO:0000256" key="6">
    <source>
        <dbReference type="SAM" id="Coils"/>
    </source>
</evidence>
<keyword evidence="2" id="KW-0963">Cytoplasm</keyword>
<dbReference type="RefSeq" id="WP_153216746.1">
    <property type="nucleotide sequence ID" value="NZ_WIBF01000010.1"/>
</dbReference>
<evidence type="ECO:0000313" key="8">
    <source>
        <dbReference type="EMBL" id="MQQ09766.1"/>
    </source>
</evidence>
<keyword evidence="5" id="KW-0804">Transcription</keyword>
<keyword evidence="3" id="KW-0805">Transcription regulation</keyword>
<accession>A0A843YF94</accession>
<reference evidence="8 9" key="1">
    <citation type="submission" date="2019-10" db="EMBL/GenBank/DDBJ databases">
        <title>Epibacterium sp. nov., isolated from seawater.</title>
        <authorList>
            <person name="Zhang X."/>
            <person name="Li N."/>
        </authorList>
    </citation>
    <scope>NUCLEOTIDE SEQUENCE [LARGE SCALE GENOMIC DNA]</scope>
    <source>
        <strain evidence="8 9">SM1979</strain>
    </source>
</reference>
<dbReference type="InterPro" id="IPR009061">
    <property type="entry name" value="DNA-bd_dom_put_sf"/>
</dbReference>
<dbReference type="Proteomes" id="UP000444174">
    <property type="component" value="Unassembled WGS sequence"/>
</dbReference>
<evidence type="ECO:0000256" key="5">
    <source>
        <dbReference type="ARBA" id="ARBA00023163"/>
    </source>
</evidence>
<dbReference type="PROSITE" id="PS50937">
    <property type="entry name" value="HTH_MERR_2"/>
    <property type="match status" value="1"/>
</dbReference>
<gene>
    <name evidence="8" type="primary">cueR</name>
    <name evidence="8" type="ORF">GFB49_14965</name>
</gene>
<dbReference type="InterPro" id="IPR011789">
    <property type="entry name" value="CueR"/>
</dbReference>
<evidence type="ECO:0000256" key="3">
    <source>
        <dbReference type="ARBA" id="ARBA00023015"/>
    </source>
</evidence>
<dbReference type="PANTHER" id="PTHR30204">
    <property type="entry name" value="REDOX-CYCLING DRUG-SENSING TRANSCRIPTIONAL ACTIVATOR SOXR"/>
    <property type="match status" value="1"/>
</dbReference>
<name>A0A843YF94_9RHOB</name>
<comment type="caution">
    <text evidence="8">The sequence shown here is derived from an EMBL/GenBank/DDBJ whole genome shotgun (WGS) entry which is preliminary data.</text>
</comment>
<evidence type="ECO:0000256" key="4">
    <source>
        <dbReference type="ARBA" id="ARBA00023125"/>
    </source>
</evidence>
<dbReference type="SUPFAM" id="SSF46955">
    <property type="entry name" value="Putative DNA-binding domain"/>
    <property type="match status" value="1"/>
</dbReference>
<dbReference type="Gene3D" id="1.10.1660.10">
    <property type="match status" value="1"/>
</dbReference>
<dbReference type="SMART" id="SM00422">
    <property type="entry name" value="HTH_MERR"/>
    <property type="match status" value="1"/>
</dbReference>
<dbReference type="PANTHER" id="PTHR30204:SF94">
    <property type="entry name" value="HEAVY METAL-DEPENDENT TRANSCRIPTIONAL REGULATOR HI_0293-RELATED"/>
    <property type="match status" value="1"/>
</dbReference>
<keyword evidence="4" id="KW-0238">DNA-binding</keyword>
<keyword evidence="6" id="KW-0175">Coiled coil</keyword>
<dbReference type="Pfam" id="PF09278">
    <property type="entry name" value="MerR-DNA-bind"/>
    <property type="match status" value="1"/>
</dbReference>
<feature type="coiled-coil region" evidence="6">
    <location>
        <begin position="80"/>
        <end position="107"/>
    </location>
</feature>
<evidence type="ECO:0000313" key="9">
    <source>
        <dbReference type="Proteomes" id="UP000444174"/>
    </source>
</evidence>
<dbReference type="Pfam" id="PF00376">
    <property type="entry name" value="MerR"/>
    <property type="match status" value="1"/>
</dbReference>
<evidence type="ECO:0000256" key="2">
    <source>
        <dbReference type="ARBA" id="ARBA00022490"/>
    </source>
</evidence>
<dbReference type="GO" id="GO:0003677">
    <property type="term" value="F:DNA binding"/>
    <property type="evidence" value="ECO:0007669"/>
    <property type="project" value="UniProtKB-KW"/>
</dbReference>
<dbReference type="InterPro" id="IPR015358">
    <property type="entry name" value="Tscrpt_reg_MerR_DNA-bd"/>
</dbReference>
<dbReference type="GO" id="GO:0005737">
    <property type="term" value="C:cytoplasm"/>
    <property type="evidence" value="ECO:0007669"/>
    <property type="project" value="UniProtKB-SubCell"/>
</dbReference>
<dbReference type="NCBIfam" id="TIGR02044">
    <property type="entry name" value="CueR"/>
    <property type="match status" value="1"/>
</dbReference>
<dbReference type="GO" id="GO:0003700">
    <property type="term" value="F:DNA-binding transcription factor activity"/>
    <property type="evidence" value="ECO:0007669"/>
    <property type="project" value="InterPro"/>
</dbReference>
<dbReference type="InterPro" id="IPR047057">
    <property type="entry name" value="MerR_fam"/>
</dbReference>
<dbReference type="InterPro" id="IPR000551">
    <property type="entry name" value="MerR-type_HTH_dom"/>
</dbReference>
<sequence>MNIGDVAERSGLPAKTIRYYEDIGLIRPHRSANGYRCFAENDLHKLAFLARARALGFSIEDCRTLLGLYEDDTRASADVKALAQEHLTKIEAKIADLEAMRDTLTELVHCCAGDNRPDCPILKDLAGDIECL</sequence>
<protein>
    <submittedName>
        <fullName evidence="8">Cu(I)-responsive transcriptional regulator</fullName>
    </submittedName>
</protein>
<proteinExistence type="predicted"/>
<feature type="domain" description="HTH merR-type" evidence="7">
    <location>
        <begin position="1"/>
        <end position="68"/>
    </location>
</feature>
<organism evidence="8 9">
    <name type="scientific">Tritonibacter litoralis</name>
    <dbReference type="NCBI Taxonomy" id="2662264"/>
    <lineage>
        <taxon>Bacteria</taxon>
        <taxon>Pseudomonadati</taxon>
        <taxon>Pseudomonadota</taxon>
        <taxon>Alphaproteobacteria</taxon>
        <taxon>Rhodobacterales</taxon>
        <taxon>Paracoccaceae</taxon>
        <taxon>Tritonibacter</taxon>
    </lineage>
</organism>
<dbReference type="EMBL" id="WIBF01000010">
    <property type="protein sequence ID" value="MQQ09766.1"/>
    <property type="molecule type" value="Genomic_DNA"/>
</dbReference>
<dbReference type="GO" id="GO:0045893">
    <property type="term" value="P:positive regulation of DNA-templated transcription"/>
    <property type="evidence" value="ECO:0007669"/>
    <property type="project" value="InterPro"/>
</dbReference>